<feature type="transmembrane region" description="Helical" evidence="7">
    <location>
        <begin position="213"/>
        <end position="237"/>
    </location>
</feature>
<dbReference type="InterPro" id="IPR036259">
    <property type="entry name" value="MFS_trans_sf"/>
</dbReference>
<evidence type="ECO:0000256" key="2">
    <source>
        <dbReference type="ARBA" id="ARBA00022448"/>
    </source>
</evidence>
<dbReference type="Proteomes" id="UP000657075">
    <property type="component" value="Unassembled WGS sequence"/>
</dbReference>
<dbReference type="PROSITE" id="PS50850">
    <property type="entry name" value="MFS"/>
    <property type="match status" value="1"/>
</dbReference>
<feature type="transmembrane region" description="Helical" evidence="7">
    <location>
        <begin position="369"/>
        <end position="388"/>
    </location>
</feature>
<dbReference type="AlphaFoldDB" id="A0A830E3P9"/>
<feature type="transmembrane region" description="Helical" evidence="7">
    <location>
        <begin position="74"/>
        <end position="99"/>
    </location>
</feature>
<feature type="transmembrane region" description="Helical" evidence="7">
    <location>
        <begin position="148"/>
        <end position="167"/>
    </location>
</feature>
<evidence type="ECO:0000313" key="9">
    <source>
        <dbReference type="EMBL" id="BDR90973.1"/>
    </source>
</evidence>
<feature type="transmembrane region" description="Helical" evidence="7">
    <location>
        <begin position="462"/>
        <end position="482"/>
    </location>
</feature>
<dbReference type="EMBL" id="BMNM01000006">
    <property type="protein sequence ID" value="GGI79716.1"/>
    <property type="molecule type" value="Genomic_DNA"/>
</dbReference>
<evidence type="ECO:0000256" key="4">
    <source>
        <dbReference type="ARBA" id="ARBA00022692"/>
    </source>
</evidence>
<keyword evidence="3" id="KW-1003">Cell membrane</keyword>
<dbReference type="InterPro" id="IPR005828">
    <property type="entry name" value="MFS_sugar_transport-like"/>
</dbReference>
<dbReference type="InterPro" id="IPR020846">
    <property type="entry name" value="MFS_dom"/>
</dbReference>
<dbReference type="Pfam" id="PF00083">
    <property type="entry name" value="Sugar_tr"/>
    <property type="match status" value="1"/>
</dbReference>
<feature type="transmembrane region" description="Helical" evidence="7">
    <location>
        <begin position="38"/>
        <end position="62"/>
    </location>
</feature>
<keyword evidence="12" id="KW-1185">Reference proteome</keyword>
<evidence type="ECO:0000313" key="10">
    <source>
        <dbReference type="EMBL" id="GGI79716.1"/>
    </source>
</evidence>
<keyword evidence="5 7" id="KW-1133">Transmembrane helix</keyword>
<proteinExistence type="predicted"/>
<accession>A0A830E3P9</accession>
<feature type="transmembrane region" description="Helical" evidence="7">
    <location>
        <begin position="434"/>
        <end position="456"/>
    </location>
</feature>
<dbReference type="EMBL" id="AP026830">
    <property type="protein sequence ID" value="BDR90973.1"/>
    <property type="molecule type" value="Genomic_DNA"/>
</dbReference>
<feature type="transmembrane region" description="Helical" evidence="7">
    <location>
        <begin position="173"/>
        <end position="192"/>
    </location>
</feature>
<gene>
    <name evidence="10" type="ORF">GCM10007112_15820</name>
    <name evidence="9" type="ORF">Vsou_00660</name>
</gene>
<dbReference type="Gene3D" id="1.20.1250.20">
    <property type="entry name" value="MFS general substrate transporter like domains"/>
    <property type="match status" value="2"/>
</dbReference>
<evidence type="ECO:0000256" key="6">
    <source>
        <dbReference type="ARBA" id="ARBA00023136"/>
    </source>
</evidence>
<evidence type="ECO:0000313" key="11">
    <source>
        <dbReference type="Proteomes" id="UP000657075"/>
    </source>
</evidence>
<comment type="subcellular location">
    <subcellularLocation>
        <location evidence="1">Cell membrane</location>
        <topology evidence="1">Multi-pass membrane protein</topology>
    </subcellularLocation>
</comment>
<organism evidence="10 11">
    <name type="scientific">Vulcanisaeta souniana JCM 11219</name>
    <dbReference type="NCBI Taxonomy" id="1293586"/>
    <lineage>
        <taxon>Archaea</taxon>
        <taxon>Thermoproteota</taxon>
        <taxon>Thermoprotei</taxon>
        <taxon>Thermoproteales</taxon>
        <taxon>Thermoproteaceae</taxon>
        <taxon>Vulcanisaeta</taxon>
    </lineage>
</organism>
<dbReference type="SUPFAM" id="SSF103473">
    <property type="entry name" value="MFS general substrate transporter"/>
    <property type="match status" value="1"/>
</dbReference>
<dbReference type="PROSITE" id="PS00217">
    <property type="entry name" value="SUGAR_TRANSPORT_2"/>
    <property type="match status" value="1"/>
</dbReference>
<feature type="transmembrane region" description="Helical" evidence="7">
    <location>
        <begin position="249"/>
        <end position="270"/>
    </location>
</feature>
<keyword evidence="4 7" id="KW-0812">Transmembrane</keyword>
<name>A0A830E3P9_9CREN</name>
<dbReference type="InterPro" id="IPR005829">
    <property type="entry name" value="Sugar_transporter_CS"/>
</dbReference>
<reference evidence="12" key="3">
    <citation type="submission" date="2022-09" db="EMBL/GenBank/DDBJ databases">
        <title>Complete genome sequence of Vulcanisaeta souniana.</title>
        <authorList>
            <person name="Kato S."/>
            <person name="Itoh T."/>
            <person name="Ohkuma M."/>
        </authorList>
    </citation>
    <scope>NUCLEOTIDE SEQUENCE [LARGE SCALE GENOMIC DNA]</scope>
    <source>
        <strain evidence="12">JCM 11219</strain>
    </source>
</reference>
<evidence type="ECO:0000313" key="12">
    <source>
        <dbReference type="Proteomes" id="UP001060771"/>
    </source>
</evidence>
<evidence type="ECO:0000256" key="3">
    <source>
        <dbReference type="ARBA" id="ARBA00022475"/>
    </source>
</evidence>
<evidence type="ECO:0000256" key="1">
    <source>
        <dbReference type="ARBA" id="ARBA00004651"/>
    </source>
</evidence>
<feature type="transmembrane region" description="Helical" evidence="7">
    <location>
        <begin position="304"/>
        <end position="329"/>
    </location>
</feature>
<feature type="domain" description="Major facilitator superfamily (MFS) profile" evidence="8">
    <location>
        <begin position="77"/>
        <end position="486"/>
    </location>
</feature>
<sequence length="492" mass="54338">MAILISLRFGISFAVNSITYNNDVIYYLINYLRVIRILISYIVYRLYMVIFKYSLFLIYILMGGQEIQVPTGEMLRVAAASSLGIAFEFYDFLIFGYAAPVIAKLFFPMMSGLLALIYAFITFAVGFAGRPLGAIIFGHLGDKIGRKYTLIFTISLMGAASLALALMPTYFQIGIWAPILLAAFRFLQGLSLGGEFGGGITLTGEFAPAQRRAMWVGVAQTAQGSGPLLAVGLLGLLTYLYGESWFVSIGWRIMFGLGVVIAIIGVYIRLRITESPVFARAKSRGNVSKLPLIDAFRAGYWKRILLGLGFIIGGTAMTYASGVFAIAYLESVIHVPAVEASLALVIGYTVLIIFSPIFGLLADKYGRKPFMIAYAVGTIVFIYPYFLLLSTGQLPLIILAQAIYNFMASWFNGAYATMLLEMFPTKVRYTALSFIYHVGVAAFGGTTPFIATYLIYATRYELAPIYWGWFGMIITLIAFILARETKDIDINY</sequence>
<feature type="transmembrane region" description="Helical" evidence="7">
    <location>
        <begin position="394"/>
        <end position="413"/>
    </location>
</feature>
<dbReference type="GO" id="GO:0005886">
    <property type="term" value="C:plasma membrane"/>
    <property type="evidence" value="ECO:0007669"/>
    <property type="project" value="UniProtKB-SubCell"/>
</dbReference>
<dbReference type="Pfam" id="PF07690">
    <property type="entry name" value="MFS_1"/>
    <property type="match status" value="1"/>
</dbReference>
<evidence type="ECO:0000259" key="8">
    <source>
        <dbReference type="PROSITE" id="PS50850"/>
    </source>
</evidence>
<keyword evidence="2" id="KW-0813">Transport</keyword>
<keyword evidence="6 7" id="KW-0472">Membrane</keyword>
<reference evidence="10" key="1">
    <citation type="journal article" date="2014" name="Int. J. Syst. Evol. Microbiol.">
        <title>Complete genome sequence of Corynebacterium casei LMG S-19264T (=DSM 44701T), isolated from a smear-ripened cheese.</title>
        <authorList>
            <consortium name="US DOE Joint Genome Institute (JGI-PGF)"/>
            <person name="Walter F."/>
            <person name="Albersmeier A."/>
            <person name="Kalinowski J."/>
            <person name="Ruckert C."/>
        </authorList>
    </citation>
    <scope>NUCLEOTIDE SEQUENCE</scope>
    <source>
        <strain evidence="10">JCM 11219</strain>
    </source>
</reference>
<feature type="transmembrane region" description="Helical" evidence="7">
    <location>
        <begin position="105"/>
        <end position="127"/>
    </location>
</feature>
<feature type="transmembrane region" description="Helical" evidence="7">
    <location>
        <begin position="341"/>
        <end position="362"/>
    </location>
</feature>
<dbReference type="InterPro" id="IPR011701">
    <property type="entry name" value="MFS"/>
</dbReference>
<dbReference type="PANTHER" id="PTHR43045:SF1">
    <property type="entry name" value="SHIKIMATE TRANSPORTER"/>
    <property type="match status" value="1"/>
</dbReference>
<dbReference type="GO" id="GO:0022857">
    <property type="term" value="F:transmembrane transporter activity"/>
    <property type="evidence" value="ECO:0007669"/>
    <property type="project" value="InterPro"/>
</dbReference>
<evidence type="ECO:0000256" key="7">
    <source>
        <dbReference type="SAM" id="Phobius"/>
    </source>
</evidence>
<reference evidence="9" key="4">
    <citation type="journal article" date="2023" name="Microbiol. Resour. Announc.">
        <title>Complete Genome Sequence of Vulcanisaeta souniana Strain IC-059, a Hyperthermophilic Archaeon Isolated from Hot Spring Water in Japan.</title>
        <authorList>
            <person name="Kato S."/>
            <person name="Itoh T."/>
            <person name="Wu L."/>
            <person name="Ma J."/>
            <person name="Ohkuma M."/>
        </authorList>
    </citation>
    <scope>NUCLEOTIDE SEQUENCE</scope>
    <source>
        <strain evidence="9">JCM 11219</strain>
    </source>
</reference>
<reference evidence="10" key="2">
    <citation type="submission" date="2020-09" db="EMBL/GenBank/DDBJ databases">
        <authorList>
            <person name="Sun Q."/>
            <person name="Ohkuma M."/>
        </authorList>
    </citation>
    <scope>NUCLEOTIDE SEQUENCE</scope>
    <source>
        <strain evidence="10">JCM 11219</strain>
    </source>
</reference>
<dbReference type="Proteomes" id="UP001060771">
    <property type="component" value="Chromosome"/>
</dbReference>
<dbReference type="PANTHER" id="PTHR43045">
    <property type="entry name" value="SHIKIMATE TRANSPORTER"/>
    <property type="match status" value="1"/>
</dbReference>
<evidence type="ECO:0000256" key="5">
    <source>
        <dbReference type="ARBA" id="ARBA00022989"/>
    </source>
</evidence>
<protein>
    <submittedName>
        <fullName evidence="10">MFS transporter</fullName>
    </submittedName>
</protein>